<dbReference type="GO" id="GO:0008285">
    <property type="term" value="P:negative regulation of cell population proliferation"/>
    <property type="evidence" value="ECO:0007669"/>
    <property type="project" value="TreeGrafter"/>
</dbReference>
<comment type="caution">
    <text evidence="26">The sequence shown here is derived from an EMBL/GenBank/DDBJ whole genome shotgun (WGS) entry which is preliminary data.</text>
</comment>
<dbReference type="PANTHER" id="PTHR12305:SF81">
    <property type="entry name" value="PHOSPHATIDYLINOSITOL 3,4,5-TRISPHOSPHATE 3-PHOSPHATASE AND DUAL-SPECIFICITY PROTEIN PHOSPHATASE PTEN"/>
    <property type="match status" value="1"/>
</dbReference>
<dbReference type="InterPro" id="IPR016130">
    <property type="entry name" value="Tyr_Pase_AS"/>
</dbReference>
<evidence type="ECO:0000256" key="18">
    <source>
        <dbReference type="ARBA" id="ARBA00044309"/>
    </source>
</evidence>
<name>A0A210PU97_MIZYE</name>
<reference evidence="26 27" key="1">
    <citation type="journal article" date="2017" name="Nat. Ecol. Evol.">
        <title>Scallop genome provides insights into evolution of bilaterian karyotype and development.</title>
        <authorList>
            <person name="Wang S."/>
            <person name="Zhang J."/>
            <person name="Jiao W."/>
            <person name="Li J."/>
            <person name="Xun X."/>
            <person name="Sun Y."/>
            <person name="Guo X."/>
            <person name="Huan P."/>
            <person name="Dong B."/>
            <person name="Zhang L."/>
            <person name="Hu X."/>
            <person name="Sun X."/>
            <person name="Wang J."/>
            <person name="Zhao C."/>
            <person name="Wang Y."/>
            <person name="Wang D."/>
            <person name="Huang X."/>
            <person name="Wang R."/>
            <person name="Lv J."/>
            <person name="Li Y."/>
            <person name="Zhang Z."/>
            <person name="Liu B."/>
            <person name="Lu W."/>
            <person name="Hui Y."/>
            <person name="Liang J."/>
            <person name="Zhou Z."/>
            <person name="Hou R."/>
            <person name="Li X."/>
            <person name="Liu Y."/>
            <person name="Li H."/>
            <person name="Ning X."/>
            <person name="Lin Y."/>
            <person name="Zhao L."/>
            <person name="Xing Q."/>
            <person name="Dou J."/>
            <person name="Li Y."/>
            <person name="Mao J."/>
            <person name="Guo H."/>
            <person name="Dou H."/>
            <person name="Li T."/>
            <person name="Mu C."/>
            <person name="Jiang W."/>
            <person name="Fu Q."/>
            <person name="Fu X."/>
            <person name="Miao Y."/>
            <person name="Liu J."/>
            <person name="Yu Q."/>
            <person name="Li R."/>
            <person name="Liao H."/>
            <person name="Li X."/>
            <person name="Kong Y."/>
            <person name="Jiang Z."/>
            <person name="Chourrout D."/>
            <person name="Li R."/>
            <person name="Bao Z."/>
        </authorList>
    </citation>
    <scope>NUCLEOTIDE SEQUENCE [LARGE SCALE GENOMIC DNA]</scope>
    <source>
        <strain evidence="26 27">PY_sf001</strain>
    </source>
</reference>
<comment type="catalytic activity">
    <reaction evidence="15">
        <text>1D-myo-inositol 1,3,4,5-tetrakisphosphate + H2O = 1D-myo-inositol 1,4,5-trisphosphate + phosphate</text>
        <dbReference type="Rhea" id="RHEA:77155"/>
        <dbReference type="ChEBI" id="CHEBI:15377"/>
        <dbReference type="ChEBI" id="CHEBI:43474"/>
        <dbReference type="ChEBI" id="CHEBI:57895"/>
        <dbReference type="ChEBI" id="CHEBI:203600"/>
    </reaction>
    <physiologicalReaction direction="left-to-right" evidence="15">
        <dbReference type="Rhea" id="RHEA:77156"/>
    </physiologicalReaction>
</comment>
<comment type="catalytic activity">
    <reaction evidence="20">
        <text>O-phospho-L-threonyl-[protein] + H2O = L-threonyl-[protein] + phosphate</text>
        <dbReference type="Rhea" id="RHEA:47004"/>
        <dbReference type="Rhea" id="RHEA-COMP:11060"/>
        <dbReference type="Rhea" id="RHEA-COMP:11605"/>
        <dbReference type="ChEBI" id="CHEBI:15377"/>
        <dbReference type="ChEBI" id="CHEBI:30013"/>
        <dbReference type="ChEBI" id="CHEBI:43474"/>
        <dbReference type="ChEBI" id="CHEBI:61977"/>
        <dbReference type="EC" id="3.1.3.16"/>
    </reaction>
    <physiologicalReaction direction="left-to-right" evidence="20">
        <dbReference type="Rhea" id="RHEA:47005"/>
    </physiologicalReaction>
</comment>
<dbReference type="InterPro" id="IPR029021">
    <property type="entry name" value="Prot-tyrosine_phosphatase-like"/>
</dbReference>
<dbReference type="GO" id="GO:0005634">
    <property type="term" value="C:nucleus"/>
    <property type="evidence" value="ECO:0007669"/>
    <property type="project" value="TreeGrafter"/>
</dbReference>
<dbReference type="GO" id="GO:0043005">
    <property type="term" value="C:neuron projection"/>
    <property type="evidence" value="ECO:0007669"/>
    <property type="project" value="UniProtKB-SubCell"/>
</dbReference>
<evidence type="ECO:0000313" key="27">
    <source>
        <dbReference type="Proteomes" id="UP000242188"/>
    </source>
</evidence>
<organism evidence="26 27">
    <name type="scientific">Mizuhopecten yessoensis</name>
    <name type="common">Japanese scallop</name>
    <name type="synonym">Patinopecten yessoensis</name>
    <dbReference type="NCBI Taxonomy" id="6573"/>
    <lineage>
        <taxon>Eukaryota</taxon>
        <taxon>Metazoa</taxon>
        <taxon>Spiralia</taxon>
        <taxon>Lophotrochozoa</taxon>
        <taxon>Mollusca</taxon>
        <taxon>Bivalvia</taxon>
        <taxon>Autobranchia</taxon>
        <taxon>Pteriomorphia</taxon>
        <taxon>Pectinida</taxon>
        <taxon>Pectinoidea</taxon>
        <taxon>Pectinidae</taxon>
        <taxon>Mizuhopecten</taxon>
    </lineage>
</organism>
<dbReference type="InterPro" id="IPR029023">
    <property type="entry name" value="Tensin_phosphatase"/>
</dbReference>
<dbReference type="Pfam" id="PF10409">
    <property type="entry name" value="PTEN_C2"/>
    <property type="match status" value="1"/>
</dbReference>
<feature type="compositionally biased region" description="Acidic residues" evidence="22">
    <location>
        <begin position="452"/>
        <end position="471"/>
    </location>
</feature>
<feature type="domain" description="Tyrosine specific protein phosphatases" evidence="23">
    <location>
        <begin position="102"/>
        <end position="159"/>
    </location>
</feature>
<dbReference type="InterPro" id="IPR035892">
    <property type="entry name" value="C2_domain_sf"/>
</dbReference>
<dbReference type="FunFam" id="3.90.190.10:FF:000029">
    <property type="entry name" value="Phosphatidylinositol 3,4,5-trisphosphate 3-phosphatase and dual-specificity protein phosphatase PTEN"/>
    <property type="match status" value="1"/>
</dbReference>
<feature type="compositionally biased region" description="Low complexity" evidence="22">
    <location>
        <begin position="355"/>
        <end position="370"/>
    </location>
</feature>
<dbReference type="SMART" id="SM01301">
    <property type="entry name" value="PTPlike_phytase"/>
    <property type="match status" value="1"/>
</dbReference>
<evidence type="ECO:0000256" key="3">
    <source>
        <dbReference type="ARBA" id="ARBA00007881"/>
    </source>
</evidence>
<protein>
    <recommendedName>
        <fullName evidence="14">Phosphatidylinositol 3,4,5-trisphosphate 3-phosphatase and dual-specificity protein phosphatase PTEN</fullName>
        <ecNumber evidence="6">3.1.3.16</ecNumber>
        <ecNumber evidence="5">3.1.3.48</ecNumber>
        <ecNumber evidence="4">3.1.3.67</ecNumber>
    </recommendedName>
    <alternativeName>
        <fullName evidence="18">Inositol polyphosphate 3-phosphatase</fullName>
    </alternativeName>
</protein>
<feature type="region of interest" description="Disordered" evidence="22">
    <location>
        <begin position="420"/>
        <end position="477"/>
    </location>
</feature>
<sequence>MANRIRSIVSKNKRRYQEDGFDLDLTYIYPNIIAMGFPAESIEGVYRNNINQVARFLDQRHKDHYRVYNLCTERSYDPVKFHKRVVCYPFEDHNPPPLELIKPFCEDLDDWLRKDKENIAAIHCKAGKGRTGVMICAYLLHRNLFSDYQKALLHYGQTRTRDHKGVTIPSQRRFVWYYGYLIERRLQYKPVTLLLTGIEFIKIPMYNGGTCSPMFEVYQLKVKVYSSKVYEDLKKGQEKVFMGVETSVPLCGDIKVVFYNKPRMKGKEKMFQFWFNTFFVNVDGSYSDKPQANGTTSYCAGEMAQYDNSRFLYMTLLKEDLDKANKDKSHKLFSPNFQAKLHFKTPDPEFPRNGSSLSSSLTVPSHVTSSAGPGHTRSPTFESISTSLKDSSHALPSSNMGQTRSLSELTLKDPPINSRAAHLHSHKSSQKSTGSDTGSPAGSSEGLADTLSENEQDENLSDTDTDDEWDGLETTLV</sequence>
<evidence type="ECO:0000256" key="11">
    <source>
        <dbReference type="ARBA" id="ARBA00023273"/>
    </source>
</evidence>
<evidence type="ECO:0000256" key="20">
    <source>
        <dbReference type="ARBA" id="ARBA00048832"/>
    </source>
</evidence>
<evidence type="ECO:0000256" key="13">
    <source>
        <dbReference type="ARBA" id="ARBA00034268"/>
    </source>
</evidence>
<evidence type="ECO:0000256" key="7">
    <source>
        <dbReference type="ARBA" id="ARBA00022490"/>
    </source>
</evidence>
<evidence type="ECO:0000256" key="16">
    <source>
        <dbReference type="ARBA" id="ARBA00043760"/>
    </source>
</evidence>
<comment type="subcellular location">
    <subcellularLocation>
        <location evidence="1">Cell projection</location>
        <location evidence="1">Neuron projection</location>
    </subcellularLocation>
    <subcellularLocation>
        <location evidence="2">Cytoplasm</location>
    </subcellularLocation>
</comment>
<evidence type="ECO:0000256" key="4">
    <source>
        <dbReference type="ARBA" id="ARBA00013015"/>
    </source>
</evidence>
<dbReference type="SUPFAM" id="SSF49562">
    <property type="entry name" value="C2 domain (Calcium/lipid-binding domain, CaLB)"/>
    <property type="match status" value="1"/>
</dbReference>
<dbReference type="GO" id="GO:0051896">
    <property type="term" value="P:regulation of phosphatidylinositol 3-kinase/protein kinase B signal transduction"/>
    <property type="evidence" value="ECO:0007669"/>
    <property type="project" value="TreeGrafter"/>
</dbReference>
<evidence type="ECO:0000256" key="10">
    <source>
        <dbReference type="ARBA" id="ARBA00023098"/>
    </source>
</evidence>
<dbReference type="Proteomes" id="UP000242188">
    <property type="component" value="Unassembled WGS sequence"/>
</dbReference>
<dbReference type="GO" id="GO:0046856">
    <property type="term" value="P:phosphatidylinositol dephosphorylation"/>
    <property type="evidence" value="ECO:0007669"/>
    <property type="project" value="TreeGrafter"/>
</dbReference>
<dbReference type="InterPro" id="IPR014020">
    <property type="entry name" value="Tensin_C2-dom"/>
</dbReference>
<keyword evidence="8" id="KW-0378">Hydrolase</keyword>
<dbReference type="GO" id="GO:0048870">
    <property type="term" value="P:cell motility"/>
    <property type="evidence" value="ECO:0007669"/>
    <property type="project" value="TreeGrafter"/>
</dbReference>
<dbReference type="SUPFAM" id="SSF52799">
    <property type="entry name" value="(Phosphotyrosine protein) phosphatases II"/>
    <property type="match status" value="1"/>
</dbReference>
<dbReference type="GO" id="GO:0043491">
    <property type="term" value="P:phosphatidylinositol 3-kinase/protein kinase B signal transduction"/>
    <property type="evidence" value="ECO:0007669"/>
    <property type="project" value="TreeGrafter"/>
</dbReference>
<evidence type="ECO:0000313" key="26">
    <source>
        <dbReference type="EMBL" id="OWF40081.1"/>
    </source>
</evidence>
<evidence type="ECO:0000259" key="23">
    <source>
        <dbReference type="PROSITE" id="PS50056"/>
    </source>
</evidence>
<dbReference type="InterPro" id="IPR045101">
    <property type="entry name" value="PTP_PTEN"/>
</dbReference>
<evidence type="ECO:0000256" key="8">
    <source>
        <dbReference type="ARBA" id="ARBA00022801"/>
    </source>
</evidence>
<dbReference type="GO" id="GO:0005829">
    <property type="term" value="C:cytosol"/>
    <property type="evidence" value="ECO:0007669"/>
    <property type="project" value="TreeGrafter"/>
</dbReference>
<dbReference type="EMBL" id="NEDP02005488">
    <property type="protein sequence ID" value="OWF40081.1"/>
    <property type="molecule type" value="Genomic_DNA"/>
</dbReference>
<dbReference type="PROSITE" id="PS50056">
    <property type="entry name" value="TYR_PHOSPHATASE_2"/>
    <property type="match status" value="1"/>
</dbReference>
<dbReference type="InterPro" id="IPR003595">
    <property type="entry name" value="Tyr_Pase_cat"/>
</dbReference>
<dbReference type="EC" id="3.1.3.16" evidence="6"/>
<dbReference type="SMART" id="SM01326">
    <property type="entry name" value="PTEN_C2"/>
    <property type="match status" value="1"/>
</dbReference>
<dbReference type="PROSITE" id="PS51181">
    <property type="entry name" value="PPASE_TENSIN"/>
    <property type="match status" value="1"/>
</dbReference>
<dbReference type="OrthoDB" id="16692at2759"/>
<dbReference type="PROSITE" id="PS51182">
    <property type="entry name" value="C2_TENSIN"/>
    <property type="match status" value="1"/>
</dbReference>
<dbReference type="GO" id="GO:0005886">
    <property type="term" value="C:plasma membrane"/>
    <property type="evidence" value="ECO:0007669"/>
    <property type="project" value="TreeGrafter"/>
</dbReference>
<comment type="catalytic activity">
    <reaction evidence="16">
        <text>a 1,2-diacyl-sn-glycero-3-phospho-(1D-myo-inositol-3,4,5-trisphosphate) + H2O = a 1,2-diacyl-sn-glycero-3-phospho-(1D-myo-inositol-4,5-bisphosphate) + phosphate</text>
        <dbReference type="Rhea" id="RHEA:25017"/>
        <dbReference type="ChEBI" id="CHEBI:15377"/>
        <dbReference type="ChEBI" id="CHEBI:43474"/>
        <dbReference type="ChEBI" id="CHEBI:57836"/>
        <dbReference type="ChEBI" id="CHEBI:58456"/>
        <dbReference type="EC" id="3.1.3.67"/>
    </reaction>
    <physiologicalReaction direction="left-to-right" evidence="16">
        <dbReference type="Rhea" id="RHEA:25018"/>
    </physiologicalReaction>
</comment>
<dbReference type="STRING" id="6573.A0A210PU97"/>
<keyword evidence="27" id="KW-1185">Reference proteome</keyword>
<comment type="catalytic activity">
    <reaction evidence="17">
        <text>1D-myo-inositol 1,3,4,5,6-pentakisphosphate + H2O = 1D-myo-inositol 1,4,5,6-tetrakisphosphate + phosphate</text>
        <dbReference type="Rhea" id="RHEA:77143"/>
        <dbReference type="ChEBI" id="CHEBI:15377"/>
        <dbReference type="ChEBI" id="CHEBI:43474"/>
        <dbReference type="ChEBI" id="CHEBI:57627"/>
        <dbReference type="ChEBI" id="CHEBI:57733"/>
    </reaction>
    <physiologicalReaction direction="left-to-right" evidence="17">
        <dbReference type="Rhea" id="RHEA:77144"/>
    </physiologicalReaction>
</comment>
<evidence type="ECO:0000256" key="21">
    <source>
        <dbReference type="ARBA" id="ARBA00051341"/>
    </source>
</evidence>
<feature type="domain" description="C2 tensin-type" evidence="25">
    <location>
        <begin position="190"/>
        <end position="346"/>
    </location>
</feature>
<feature type="compositionally biased region" description="Polar residues" evidence="22">
    <location>
        <begin position="377"/>
        <end position="405"/>
    </location>
</feature>
<evidence type="ECO:0000256" key="22">
    <source>
        <dbReference type="SAM" id="MobiDB-lite"/>
    </source>
</evidence>
<comment type="catalytic activity">
    <reaction evidence="21">
        <text>O-phospho-L-tyrosyl-[protein] + H2O = L-tyrosyl-[protein] + phosphate</text>
        <dbReference type="Rhea" id="RHEA:10684"/>
        <dbReference type="Rhea" id="RHEA-COMP:10136"/>
        <dbReference type="Rhea" id="RHEA-COMP:20101"/>
        <dbReference type="ChEBI" id="CHEBI:15377"/>
        <dbReference type="ChEBI" id="CHEBI:43474"/>
        <dbReference type="ChEBI" id="CHEBI:46858"/>
        <dbReference type="ChEBI" id="CHEBI:61978"/>
        <dbReference type="EC" id="3.1.3.48"/>
    </reaction>
    <physiologicalReaction direction="left-to-right" evidence="21">
        <dbReference type="Rhea" id="RHEA:10685"/>
    </physiologicalReaction>
</comment>
<dbReference type="GO" id="GO:0004722">
    <property type="term" value="F:protein serine/threonine phosphatase activity"/>
    <property type="evidence" value="ECO:0007669"/>
    <property type="project" value="UniProtKB-EC"/>
</dbReference>
<evidence type="ECO:0000256" key="17">
    <source>
        <dbReference type="ARBA" id="ARBA00043762"/>
    </source>
</evidence>
<proteinExistence type="inferred from homology"/>
<dbReference type="GO" id="GO:0050793">
    <property type="term" value="P:regulation of developmental process"/>
    <property type="evidence" value="ECO:0007669"/>
    <property type="project" value="UniProtKB-ARBA"/>
</dbReference>
<evidence type="ECO:0000259" key="25">
    <source>
        <dbReference type="PROSITE" id="PS51182"/>
    </source>
</evidence>
<evidence type="ECO:0000256" key="12">
    <source>
        <dbReference type="ARBA" id="ARBA00034256"/>
    </source>
</evidence>
<evidence type="ECO:0000256" key="5">
    <source>
        <dbReference type="ARBA" id="ARBA00013064"/>
    </source>
</evidence>
<dbReference type="InterPro" id="IPR000387">
    <property type="entry name" value="Tyr_Pase_dom"/>
</dbReference>
<dbReference type="Gene3D" id="2.60.40.1110">
    <property type="match status" value="1"/>
</dbReference>
<dbReference type="Gene3D" id="3.90.190.10">
    <property type="entry name" value="Protein tyrosine phosphatase superfamily"/>
    <property type="match status" value="1"/>
</dbReference>
<gene>
    <name evidence="26" type="ORF">KP79_PYT06506</name>
</gene>
<evidence type="ECO:0000259" key="24">
    <source>
        <dbReference type="PROSITE" id="PS51181"/>
    </source>
</evidence>
<dbReference type="GO" id="GO:0004725">
    <property type="term" value="F:protein tyrosine phosphatase activity"/>
    <property type="evidence" value="ECO:0007669"/>
    <property type="project" value="UniProtKB-EC"/>
</dbReference>
<evidence type="ECO:0000256" key="14">
    <source>
        <dbReference type="ARBA" id="ARBA00034338"/>
    </source>
</evidence>
<comment type="catalytic activity">
    <reaction evidence="12">
        <text>1,2-dihexadecanoyl-sn-glycero-3-phospho-(1D-myo-inositol-3,4,5-trisphosphate) + H2O = 1,2-dihexadecanoyl-sn-glycero-3-phospho-(1D-myo-inositol-4,5-bisphosphate) + phosphate</text>
        <dbReference type="Rhea" id="RHEA:43560"/>
        <dbReference type="ChEBI" id="CHEBI:15377"/>
        <dbReference type="ChEBI" id="CHEBI:43474"/>
        <dbReference type="ChEBI" id="CHEBI:83420"/>
        <dbReference type="ChEBI" id="CHEBI:83423"/>
    </reaction>
    <physiologicalReaction direction="left-to-right" evidence="12">
        <dbReference type="Rhea" id="RHEA:43561"/>
    </physiologicalReaction>
</comment>
<evidence type="ECO:0000256" key="6">
    <source>
        <dbReference type="ARBA" id="ARBA00013081"/>
    </source>
</evidence>
<feature type="region of interest" description="Disordered" evidence="22">
    <location>
        <begin position="344"/>
        <end position="405"/>
    </location>
</feature>
<dbReference type="CDD" id="cd14509">
    <property type="entry name" value="PTP_PTEN"/>
    <property type="match status" value="1"/>
</dbReference>
<dbReference type="GO" id="GO:0016314">
    <property type="term" value="F:phosphatidylinositol-3,4,5-trisphosphate 3-phosphatase activity"/>
    <property type="evidence" value="ECO:0007669"/>
    <property type="project" value="UniProtKB-EC"/>
</dbReference>
<evidence type="ECO:0000256" key="19">
    <source>
        <dbReference type="ARBA" id="ARBA00047986"/>
    </source>
</evidence>
<keyword evidence="9" id="KW-0904">Protein phosphatase</keyword>
<dbReference type="EC" id="3.1.3.48" evidence="5"/>
<dbReference type="Pfam" id="PF22785">
    <property type="entry name" value="Tc-R-P"/>
    <property type="match status" value="1"/>
</dbReference>
<feature type="domain" description="Phosphatase tensin-type" evidence="24">
    <location>
        <begin position="14"/>
        <end position="185"/>
    </location>
</feature>
<feature type="compositionally biased region" description="Polar residues" evidence="22">
    <location>
        <begin position="430"/>
        <end position="442"/>
    </location>
</feature>
<comment type="catalytic activity">
    <reaction evidence="19">
        <text>O-phospho-L-seryl-[protein] + H2O = L-seryl-[protein] + phosphate</text>
        <dbReference type="Rhea" id="RHEA:20629"/>
        <dbReference type="Rhea" id="RHEA-COMP:9863"/>
        <dbReference type="Rhea" id="RHEA-COMP:11604"/>
        <dbReference type="ChEBI" id="CHEBI:15377"/>
        <dbReference type="ChEBI" id="CHEBI:29999"/>
        <dbReference type="ChEBI" id="CHEBI:43474"/>
        <dbReference type="ChEBI" id="CHEBI:83421"/>
        <dbReference type="EC" id="3.1.3.16"/>
    </reaction>
    <physiologicalReaction direction="left-to-right" evidence="19">
        <dbReference type="Rhea" id="RHEA:20630"/>
    </physiologicalReaction>
</comment>
<dbReference type="PROSITE" id="PS00383">
    <property type="entry name" value="TYR_PHOSPHATASE_1"/>
    <property type="match status" value="1"/>
</dbReference>
<evidence type="ECO:0000256" key="15">
    <source>
        <dbReference type="ARBA" id="ARBA00043734"/>
    </source>
</evidence>
<comment type="catalytic activity">
    <reaction evidence="13">
        <text>1,2-dioctanoyl-sn-glycero-3-phospho-(1D-myo-inositol-3,4,5-trisphosphate) + H2O = 1,2-dioctanoyl-sn-glycero-3-phospho-(1D-myo-inositol-4,5-bisphosphate) + phosphate</text>
        <dbReference type="Rhea" id="RHEA:43552"/>
        <dbReference type="ChEBI" id="CHEBI:15377"/>
        <dbReference type="ChEBI" id="CHEBI:43474"/>
        <dbReference type="ChEBI" id="CHEBI:83416"/>
        <dbReference type="ChEBI" id="CHEBI:83419"/>
    </reaction>
    <physiologicalReaction direction="left-to-right" evidence="13">
        <dbReference type="Rhea" id="RHEA:43553"/>
    </physiologicalReaction>
</comment>
<comment type="similarity">
    <text evidence="3">Belongs to the PTEN phosphatase protein family.</text>
</comment>
<evidence type="ECO:0000256" key="9">
    <source>
        <dbReference type="ARBA" id="ARBA00022912"/>
    </source>
</evidence>
<dbReference type="AlphaFoldDB" id="A0A210PU97"/>
<keyword evidence="11" id="KW-0966">Cell projection</keyword>
<dbReference type="InterPro" id="IPR051281">
    <property type="entry name" value="Dual-spec_lipid-protein_phosph"/>
</dbReference>
<dbReference type="SMART" id="SM00404">
    <property type="entry name" value="PTPc_motif"/>
    <property type="match status" value="1"/>
</dbReference>
<evidence type="ECO:0000256" key="1">
    <source>
        <dbReference type="ARBA" id="ARBA00004487"/>
    </source>
</evidence>
<keyword evidence="10" id="KW-0443">Lipid metabolism</keyword>
<dbReference type="EC" id="3.1.3.67" evidence="4"/>
<keyword evidence="7" id="KW-0963">Cytoplasm</keyword>
<evidence type="ECO:0000256" key="2">
    <source>
        <dbReference type="ARBA" id="ARBA00004496"/>
    </source>
</evidence>
<dbReference type="PANTHER" id="PTHR12305">
    <property type="entry name" value="PHOSPHATASE WITH HOMOLOGY TO TENSIN"/>
    <property type="match status" value="1"/>
</dbReference>
<accession>A0A210PU97</accession>